<dbReference type="AlphaFoldDB" id="A0A1H1XQ69"/>
<dbReference type="Pfam" id="PF01614">
    <property type="entry name" value="IclR_C"/>
    <property type="match status" value="1"/>
</dbReference>
<accession>A0A1H1XQ69</accession>
<dbReference type="InterPro" id="IPR029016">
    <property type="entry name" value="GAF-like_dom_sf"/>
</dbReference>
<dbReference type="InterPro" id="IPR036390">
    <property type="entry name" value="WH_DNA-bd_sf"/>
</dbReference>
<comment type="function">
    <text evidence="5">May be an activator protein for the gylABX operon.</text>
</comment>
<dbReference type="InterPro" id="IPR036388">
    <property type="entry name" value="WH-like_DNA-bd_sf"/>
</dbReference>
<dbReference type="SUPFAM" id="SSF46785">
    <property type="entry name" value="Winged helix' DNA-binding domain"/>
    <property type="match status" value="1"/>
</dbReference>
<dbReference type="Gene3D" id="3.30.450.40">
    <property type="match status" value="1"/>
</dbReference>
<dbReference type="GO" id="GO:0045892">
    <property type="term" value="P:negative regulation of DNA-templated transcription"/>
    <property type="evidence" value="ECO:0007669"/>
    <property type="project" value="TreeGrafter"/>
</dbReference>
<feature type="domain" description="IclR-ED" evidence="8">
    <location>
        <begin position="79"/>
        <end position="261"/>
    </location>
</feature>
<evidence type="ECO:0000256" key="6">
    <source>
        <dbReference type="ARBA" id="ARBA00070406"/>
    </source>
</evidence>
<protein>
    <recommendedName>
        <fullName evidence="6">Glycerol operon regulatory protein</fullName>
    </recommendedName>
</protein>
<dbReference type="PROSITE" id="PS51078">
    <property type="entry name" value="ICLR_ED"/>
    <property type="match status" value="1"/>
</dbReference>
<dbReference type="GO" id="GO:0003700">
    <property type="term" value="F:DNA-binding transcription factor activity"/>
    <property type="evidence" value="ECO:0007669"/>
    <property type="project" value="TreeGrafter"/>
</dbReference>
<dbReference type="SMART" id="SM00346">
    <property type="entry name" value="HTH_ICLR"/>
    <property type="match status" value="1"/>
</dbReference>
<sequence length="261" mass="27795">MPHQREDKHPDQRSGGVQSVHRSLDLLETVAARGGTLTIGEIAAATGVPLPTTHRLLRTLVDRGYMRQLPDRRYALGFRVVPLGAAASSMVGAGAERLLARLVDALGETANLAMLDGDMVAYVAQVPGRHAMRMFTEVGRRVQPHCTAVGKAILADSPEVEVRALLGRTGLVRHTDRTLTDPEAYLAALEQVRAQGYALDEGEQEVGVRCVAVALPLRPGSAPVRLALSISGPAPRMSDDLVAEAVPLLRRTAATLADDVG</sequence>
<evidence type="ECO:0000259" key="8">
    <source>
        <dbReference type="PROSITE" id="PS51078"/>
    </source>
</evidence>
<keyword evidence="4" id="KW-0804">Transcription</keyword>
<dbReference type="InterPro" id="IPR050707">
    <property type="entry name" value="HTH_MetabolicPath_Reg"/>
</dbReference>
<evidence type="ECO:0000259" key="7">
    <source>
        <dbReference type="PROSITE" id="PS51077"/>
    </source>
</evidence>
<dbReference type="Proteomes" id="UP000198859">
    <property type="component" value="Chromosome I"/>
</dbReference>
<dbReference type="EMBL" id="LT629757">
    <property type="protein sequence ID" value="SDT11221.1"/>
    <property type="molecule type" value="Genomic_DNA"/>
</dbReference>
<dbReference type="InterPro" id="IPR005471">
    <property type="entry name" value="Tscrpt_reg_IclR_N"/>
</dbReference>
<evidence type="ECO:0000256" key="4">
    <source>
        <dbReference type="ARBA" id="ARBA00023163"/>
    </source>
</evidence>
<keyword evidence="10" id="KW-1185">Reference proteome</keyword>
<reference evidence="10" key="1">
    <citation type="submission" date="2016-10" db="EMBL/GenBank/DDBJ databases">
        <authorList>
            <person name="Varghese N."/>
            <person name="Submissions S."/>
        </authorList>
    </citation>
    <scope>NUCLEOTIDE SEQUENCE [LARGE SCALE GENOMIC DNA]</scope>
    <source>
        <strain evidence="10">DSM 22127</strain>
    </source>
</reference>
<dbReference type="RefSeq" id="WP_091732459.1">
    <property type="nucleotide sequence ID" value="NZ_LT629757.1"/>
</dbReference>
<evidence type="ECO:0000313" key="10">
    <source>
        <dbReference type="Proteomes" id="UP000198859"/>
    </source>
</evidence>
<dbReference type="Pfam" id="PF09339">
    <property type="entry name" value="HTH_IclR"/>
    <property type="match status" value="1"/>
</dbReference>
<evidence type="ECO:0000256" key="2">
    <source>
        <dbReference type="ARBA" id="ARBA00023015"/>
    </source>
</evidence>
<name>A0A1H1XQ69_9ACTN</name>
<dbReference type="FunFam" id="1.10.10.10:FF:000056">
    <property type="entry name" value="IclR family transcriptional regulator"/>
    <property type="match status" value="1"/>
</dbReference>
<dbReference type="STRING" id="642780.SAMN04488570_3559"/>
<evidence type="ECO:0000256" key="1">
    <source>
        <dbReference type="ARBA" id="ARBA00022798"/>
    </source>
</evidence>
<evidence type="ECO:0000256" key="3">
    <source>
        <dbReference type="ARBA" id="ARBA00023125"/>
    </source>
</evidence>
<keyword evidence="1" id="KW-0319">Glycerol metabolism</keyword>
<feature type="domain" description="HTH iclR-type" evidence="7">
    <location>
        <begin position="17"/>
        <end position="78"/>
    </location>
</feature>
<gene>
    <name evidence="9" type="ORF">SAMN04488570_3559</name>
</gene>
<dbReference type="OrthoDB" id="8479143at2"/>
<dbReference type="GO" id="GO:0003677">
    <property type="term" value="F:DNA binding"/>
    <property type="evidence" value="ECO:0007669"/>
    <property type="project" value="UniProtKB-KW"/>
</dbReference>
<organism evidence="9 10">
    <name type="scientific">Nocardioides scoriae</name>
    <dbReference type="NCBI Taxonomy" id="642780"/>
    <lineage>
        <taxon>Bacteria</taxon>
        <taxon>Bacillati</taxon>
        <taxon>Actinomycetota</taxon>
        <taxon>Actinomycetes</taxon>
        <taxon>Propionibacteriales</taxon>
        <taxon>Nocardioidaceae</taxon>
        <taxon>Nocardioides</taxon>
    </lineage>
</organism>
<proteinExistence type="predicted"/>
<dbReference type="PANTHER" id="PTHR30136:SF24">
    <property type="entry name" value="HTH-TYPE TRANSCRIPTIONAL REPRESSOR ALLR"/>
    <property type="match status" value="1"/>
</dbReference>
<evidence type="ECO:0000313" key="9">
    <source>
        <dbReference type="EMBL" id="SDT11221.1"/>
    </source>
</evidence>
<keyword evidence="2" id="KW-0805">Transcription regulation</keyword>
<evidence type="ECO:0000256" key="5">
    <source>
        <dbReference type="ARBA" id="ARBA00058938"/>
    </source>
</evidence>
<keyword evidence="3" id="KW-0238">DNA-binding</keyword>
<dbReference type="InterPro" id="IPR014757">
    <property type="entry name" value="Tscrpt_reg_IclR_C"/>
</dbReference>
<dbReference type="SUPFAM" id="SSF55781">
    <property type="entry name" value="GAF domain-like"/>
    <property type="match status" value="1"/>
</dbReference>
<dbReference type="GO" id="GO:0006071">
    <property type="term" value="P:glycerol metabolic process"/>
    <property type="evidence" value="ECO:0007669"/>
    <property type="project" value="UniProtKB-KW"/>
</dbReference>
<dbReference type="PANTHER" id="PTHR30136">
    <property type="entry name" value="HELIX-TURN-HELIX TRANSCRIPTIONAL REGULATOR, ICLR FAMILY"/>
    <property type="match status" value="1"/>
</dbReference>
<dbReference type="Gene3D" id="1.10.10.10">
    <property type="entry name" value="Winged helix-like DNA-binding domain superfamily/Winged helix DNA-binding domain"/>
    <property type="match status" value="1"/>
</dbReference>
<dbReference type="PROSITE" id="PS51077">
    <property type="entry name" value="HTH_ICLR"/>
    <property type="match status" value="1"/>
</dbReference>